<dbReference type="Proteomes" id="UP001163624">
    <property type="component" value="Chromosome"/>
</dbReference>
<dbReference type="RefSeq" id="WP_254473100.1">
    <property type="nucleotide sequence ID" value="NZ_CP113432.1"/>
</dbReference>
<evidence type="ECO:0000313" key="3">
    <source>
        <dbReference type="Proteomes" id="UP001163624"/>
    </source>
</evidence>
<dbReference type="EMBL" id="CP113432">
    <property type="protein sequence ID" value="WAI51925.1"/>
    <property type="molecule type" value="Genomic_DNA"/>
</dbReference>
<gene>
    <name evidence="2" type="ORF">OU419_11950</name>
</gene>
<accession>A0ABY7A6Z9</accession>
<evidence type="ECO:0000259" key="1">
    <source>
        <dbReference type="Pfam" id="PF08787"/>
    </source>
</evidence>
<keyword evidence="3" id="KW-1185">Reference proteome</keyword>
<keyword evidence="2" id="KW-0456">Lyase</keyword>
<proteinExistence type="predicted"/>
<reference evidence="2" key="1">
    <citation type="submission" date="2022-11" db="EMBL/GenBank/DDBJ databases">
        <title>Pseudomonas triclosanedens sp. nov., a triclosan degrader isolated from activated sludge.</title>
        <authorList>
            <person name="Yin Y."/>
            <person name="Lu Z."/>
        </authorList>
    </citation>
    <scope>NUCLEOTIDE SEQUENCE</scope>
    <source>
        <strain evidence="2">ZM23</strain>
    </source>
</reference>
<feature type="domain" description="Alginate lyase 2" evidence="1">
    <location>
        <begin position="2"/>
        <end position="229"/>
    </location>
</feature>
<dbReference type="InterPro" id="IPR014895">
    <property type="entry name" value="Alginate_lyase_2"/>
</dbReference>
<dbReference type="InterPro" id="IPR013320">
    <property type="entry name" value="ConA-like_dom_sf"/>
</dbReference>
<evidence type="ECO:0000313" key="2">
    <source>
        <dbReference type="EMBL" id="WAI51925.1"/>
    </source>
</evidence>
<name>A0ABY7A6Z9_9PSED</name>
<organism evidence="2 3">
    <name type="scientific">Pseudomonas triclosanedens</name>
    <dbReference type="NCBI Taxonomy" id="2961893"/>
    <lineage>
        <taxon>Bacteria</taxon>
        <taxon>Pseudomonadati</taxon>
        <taxon>Pseudomonadota</taxon>
        <taxon>Gammaproteobacteria</taxon>
        <taxon>Pseudomonadales</taxon>
        <taxon>Pseudomonadaceae</taxon>
        <taxon>Pseudomonas</taxon>
    </lineage>
</organism>
<dbReference type="Pfam" id="PF08787">
    <property type="entry name" value="Alginate_lyase2"/>
    <property type="match status" value="1"/>
</dbReference>
<dbReference type="SUPFAM" id="SSF49899">
    <property type="entry name" value="Concanavalin A-like lectins/glucanases"/>
    <property type="match status" value="1"/>
</dbReference>
<sequence length="229" mass="25823">MIDLSTWNLTIPSEPRPTEVPTQQLQKGYQSRYFKRDGDSIVFWVPVGGSHTQDSTFPRTELRETSRDGSLYNWYYSGGDNELRATLSVGRVPSQNKIIIGQIHSKSPTSGDGEPLVKLQYHYYPRTRTGSIEALVRNHPDDSASKNIPLLTDVRLNERVTYSLRVTSSGQLGLRAESADGEKQYYRQALSKTWSKQLLYFKAGAYISDNKGADDEGGRVTFYHLNAAH</sequence>
<dbReference type="Gene3D" id="2.60.120.200">
    <property type="match status" value="1"/>
</dbReference>
<dbReference type="GO" id="GO:0016829">
    <property type="term" value="F:lyase activity"/>
    <property type="evidence" value="ECO:0007669"/>
    <property type="project" value="UniProtKB-KW"/>
</dbReference>
<protein>
    <submittedName>
        <fullName evidence="2">Polysaccharide lyase family 7 protein</fullName>
    </submittedName>
</protein>